<evidence type="ECO:0008006" key="3">
    <source>
        <dbReference type="Google" id="ProtNLM"/>
    </source>
</evidence>
<dbReference type="SUPFAM" id="SSF69572">
    <property type="entry name" value="Activating enzymes of the ubiquitin-like proteins"/>
    <property type="match status" value="1"/>
</dbReference>
<dbReference type="AlphaFoldDB" id="A0A3N1ZPT0"/>
<organism evidence="1 2">
    <name type="scientific">Luteococcus japonicus</name>
    <dbReference type="NCBI Taxonomy" id="33984"/>
    <lineage>
        <taxon>Bacteria</taxon>
        <taxon>Bacillati</taxon>
        <taxon>Actinomycetota</taxon>
        <taxon>Actinomycetes</taxon>
        <taxon>Propionibacteriales</taxon>
        <taxon>Propionibacteriaceae</taxon>
        <taxon>Luteococcus</taxon>
    </lineage>
</organism>
<dbReference type="EMBL" id="RKHG01000001">
    <property type="protein sequence ID" value="ROR52921.1"/>
    <property type="molecule type" value="Genomic_DNA"/>
</dbReference>
<dbReference type="GO" id="GO:0008641">
    <property type="term" value="F:ubiquitin-like modifier activating enzyme activity"/>
    <property type="evidence" value="ECO:0007669"/>
    <property type="project" value="InterPro"/>
</dbReference>
<evidence type="ECO:0000313" key="1">
    <source>
        <dbReference type="EMBL" id="ROR52921.1"/>
    </source>
</evidence>
<name>A0A3N1ZPT0_9ACTN</name>
<dbReference type="Gene3D" id="3.40.50.720">
    <property type="entry name" value="NAD(P)-binding Rossmann-like Domain"/>
    <property type="match status" value="1"/>
</dbReference>
<proteinExistence type="predicted"/>
<dbReference type="InterPro" id="IPR035985">
    <property type="entry name" value="Ubiquitin-activating_enz"/>
</dbReference>
<protein>
    <recommendedName>
        <fullName evidence="3">Bacteriocin biosynthesis cyclodehydratase domain-containing protein</fullName>
    </recommendedName>
</protein>
<reference evidence="1 2" key="1">
    <citation type="submission" date="2018-11" db="EMBL/GenBank/DDBJ databases">
        <title>Sequencing the genomes of 1000 actinobacteria strains.</title>
        <authorList>
            <person name="Klenk H.-P."/>
        </authorList>
    </citation>
    <scope>NUCLEOTIDE SEQUENCE [LARGE SCALE GENOMIC DNA]</scope>
    <source>
        <strain evidence="1 2">DSM 10546</strain>
    </source>
</reference>
<comment type="caution">
    <text evidence="1">The sequence shown here is derived from an EMBL/GenBank/DDBJ whole genome shotgun (WGS) entry which is preliminary data.</text>
</comment>
<accession>A0A3N1ZPT0</accession>
<gene>
    <name evidence="1" type="ORF">EDD41_0034</name>
</gene>
<evidence type="ECO:0000313" key="2">
    <source>
        <dbReference type="Proteomes" id="UP000275749"/>
    </source>
</evidence>
<sequence length="304" mass="33309">MNTRVRAERIPIGEAVRYWVDDTCWAEIAGLDGELDRRLASADGWTAPERMTRGLARGSRRSLDALVELFSRSGLAVEGPAAAPIASLRLAVAGSGMLARAVAQALLRAGATQLQVLDPQPPDPFIWPSSPHATGADALVRALRPRHRVQVRAATSAMDLASAGTDLVLVAPGRAEADRWLLEQLVRHDLTHMVLGCHRDVGRIGPLVMPGRTPCVGCQDLARTRHDPQWPAVLSQLDRAQARPQPTLLQWVAARTVLEVGWLARSLARAEHWQGRVELVDLHYPQQREVNFRAHPDCGCVWSP</sequence>
<dbReference type="RefSeq" id="WP_123574582.1">
    <property type="nucleotide sequence ID" value="NZ_RKHG01000001.1"/>
</dbReference>
<dbReference type="Proteomes" id="UP000275749">
    <property type="component" value="Unassembled WGS sequence"/>
</dbReference>